<evidence type="ECO:0000313" key="3">
    <source>
        <dbReference type="Proteomes" id="UP000811609"/>
    </source>
</evidence>
<keyword evidence="1" id="KW-0812">Transmembrane</keyword>
<protein>
    <recommendedName>
        <fullName evidence="4">Transmembrane protein</fullName>
    </recommendedName>
</protein>
<reference evidence="2" key="1">
    <citation type="submission" date="2020-12" db="EMBL/GenBank/DDBJ databases">
        <title>WGS assembly of Carya illinoinensis cv. Pawnee.</title>
        <authorList>
            <person name="Platts A."/>
            <person name="Shu S."/>
            <person name="Wright S."/>
            <person name="Barry K."/>
            <person name="Edger P."/>
            <person name="Pires J.C."/>
            <person name="Schmutz J."/>
        </authorList>
    </citation>
    <scope>NUCLEOTIDE SEQUENCE</scope>
    <source>
        <tissue evidence="2">Leaf</tissue>
    </source>
</reference>
<accession>A0A8T1RUQ6</accession>
<gene>
    <name evidence="2" type="ORF">CIPAW_01G271600</name>
</gene>
<dbReference type="EMBL" id="CM031809">
    <property type="protein sequence ID" value="KAG6669841.1"/>
    <property type="molecule type" value="Genomic_DNA"/>
</dbReference>
<evidence type="ECO:0008006" key="4">
    <source>
        <dbReference type="Google" id="ProtNLM"/>
    </source>
</evidence>
<keyword evidence="1" id="KW-1133">Transmembrane helix</keyword>
<name>A0A8T1RUQ6_CARIL</name>
<comment type="caution">
    <text evidence="2">The sequence shown here is derived from an EMBL/GenBank/DDBJ whole genome shotgun (WGS) entry which is preliminary data.</text>
</comment>
<evidence type="ECO:0000256" key="1">
    <source>
        <dbReference type="SAM" id="Phobius"/>
    </source>
</evidence>
<proteinExistence type="predicted"/>
<sequence>MSLSRKNTNISFANWTRLKDGGRKYPFIRYGLPMVSLTVFGAWIIFCKTSNNIIWDVRFLRQQKS</sequence>
<dbReference type="AlphaFoldDB" id="A0A8T1RUQ6"/>
<organism evidence="2 3">
    <name type="scientific">Carya illinoinensis</name>
    <name type="common">Pecan</name>
    <dbReference type="NCBI Taxonomy" id="32201"/>
    <lineage>
        <taxon>Eukaryota</taxon>
        <taxon>Viridiplantae</taxon>
        <taxon>Streptophyta</taxon>
        <taxon>Embryophyta</taxon>
        <taxon>Tracheophyta</taxon>
        <taxon>Spermatophyta</taxon>
        <taxon>Magnoliopsida</taxon>
        <taxon>eudicotyledons</taxon>
        <taxon>Gunneridae</taxon>
        <taxon>Pentapetalae</taxon>
        <taxon>rosids</taxon>
        <taxon>fabids</taxon>
        <taxon>Fagales</taxon>
        <taxon>Juglandaceae</taxon>
        <taxon>Carya</taxon>
    </lineage>
</organism>
<keyword evidence="3" id="KW-1185">Reference proteome</keyword>
<feature type="transmembrane region" description="Helical" evidence="1">
    <location>
        <begin position="27"/>
        <end position="46"/>
    </location>
</feature>
<evidence type="ECO:0000313" key="2">
    <source>
        <dbReference type="EMBL" id="KAG6669841.1"/>
    </source>
</evidence>
<keyword evidence="1" id="KW-0472">Membrane</keyword>
<dbReference type="Proteomes" id="UP000811609">
    <property type="component" value="Chromosome 1"/>
</dbReference>